<organism evidence="2 3">
    <name type="scientific">Streptomyces yatensis</name>
    <dbReference type="NCBI Taxonomy" id="155177"/>
    <lineage>
        <taxon>Bacteria</taxon>
        <taxon>Bacillati</taxon>
        <taxon>Actinomycetota</taxon>
        <taxon>Actinomycetes</taxon>
        <taxon>Kitasatosporales</taxon>
        <taxon>Streptomycetaceae</taxon>
        <taxon>Streptomyces</taxon>
        <taxon>Streptomyces violaceusniger group</taxon>
    </lineage>
</organism>
<feature type="compositionally biased region" description="Basic and acidic residues" evidence="1">
    <location>
        <begin position="1"/>
        <end position="12"/>
    </location>
</feature>
<evidence type="ECO:0000313" key="3">
    <source>
        <dbReference type="Proteomes" id="UP001499947"/>
    </source>
</evidence>
<evidence type="ECO:0000256" key="1">
    <source>
        <dbReference type="SAM" id="MobiDB-lite"/>
    </source>
</evidence>
<comment type="caution">
    <text evidence="2">The sequence shown here is derived from an EMBL/GenBank/DDBJ whole genome shotgun (WGS) entry which is preliminary data.</text>
</comment>
<gene>
    <name evidence="2" type="ORF">GCM10009680_46030</name>
</gene>
<keyword evidence="3" id="KW-1185">Reference proteome</keyword>
<feature type="compositionally biased region" description="Basic and acidic residues" evidence="1">
    <location>
        <begin position="41"/>
        <end position="56"/>
    </location>
</feature>
<accession>A0ABP4U760</accession>
<name>A0ABP4U760_9ACTN</name>
<proteinExistence type="predicted"/>
<feature type="region of interest" description="Disordered" evidence="1">
    <location>
        <begin position="1"/>
        <end position="76"/>
    </location>
</feature>
<protein>
    <submittedName>
        <fullName evidence="2">Uncharacterized protein</fullName>
    </submittedName>
</protein>
<dbReference type="Proteomes" id="UP001499947">
    <property type="component" value="Unassembled WGS sequence"/>
</dbReference>
<evidence type="ECO:0000313" key="2">
    <source>
        <dbReference type="EMBL" id="GAA1700235.1"/>
    </source>
</evidence>
<dbReference type="EMBL" id="BAAALR010000052">
    <property type="protein sequence ID" value="GAA1700235.1"/>
    <property type="molecule type" value="Genomic_DNA"/>
</dbReference>
<reference evidence="3" key="1">
    <citation type="journal article" date="2019" name="Int. J. Syst. Evol. Microbiol.">
        <title>The Global Catalogue of Microorganisms (GCM) 10K type strain sequencing project: providing services to taxonomists for standard genome sequencing and annotation.</title>
        <authorList>
            <consortium name="The Broad Institute Genomics Platform"/>
            <consortium name="The Broad Institute Genome Sequencing Center for Infectious Disease"/>
            <person name="Wu L."/>
            <person name="Ma J."/>
        </authorList>
    </citation>
    <scope>NUCLEOTIDE SEQUENCE [LARGE SCALE GENOMIC DNA]</scope>
    <source>
        <strain evidence="3">JCM 13244</strain>
    </source>
</reference>
<sequence>MRLENGSDRGELTCDQPAGTRTNPQATLMPPTYLAPATDSRTARASDYRGRADCAEPNRSSSAVKKSRSMAGAPSR</sequence>